<dbReference type="SMART" id="SM00120">
    <property type="entry name" value="HX"/>
    <property type="match status" value="3"/>
</dbReference>
<feature type="binding site" evidence="25">
    <location>
        <position position="169"/>
    </location>
    <ligand>
        <name>Ca(2+)</name>
        <dbReference type="ChEBI" id="CHEBI:29108"/>
        <label>2</label>
    </ligand>
</feature>
<feature type="binding site" evidence="25">
    <location>
        <position position="194"/>
    </location>
    <ligand>
        <name>Zn(2+)</name>
        <dbReference type="ChEBI" id="CHEBI:29105"/>
        <label>1</label>
    </ligand>
</feature>
<feature type="chain" id="PRO_5044670040" description="Matrix metalloproteinase-9" evidence="30">
    <location>
        <begin position="21"/>
        <end position="830"/>
    </location>
</feature>
<evidence type="ECO:0000256" key="25">
    <source>
        <dbReference type="PIRSR" id="PIRSR621190-2"/>
    </source>
</evidence>
<feature type="domain" description="Fibronectin type-II" evidence="31">
    <location>
        <begin position="345"/>
        <end position="393"/>
    </location>
</feature>
<dbReference type="CDD" id="cd00094">
    <property type="entry name" value="HX"/>
    <property type="match status" value="1"/>
</dbReference>
<dbReference type="PROSITE" id="PS00546">
    <property type="entry name" value="CYSTEINE_SWITCH"/>
    <property type="match status" value="1"/>
</dbReference>
<keyword evidence="19" id="KW-0325">Glycoprotein</keyword>
<evidence type="ECO:0000256" key="15">
    <source>
        <dbReference type="ARBA" id="ARBA00023049"/>
    </source>
</evidence>
<proteinExistence type="inferred from homology"/>
<evidence type="ECO:0000256" key="22">
    <source>
        <dbReference type="ARBA" id="ARBA00033338"/>
    </source>
</evidence>
<keyword evidence="6" id="KW-0964">Secreted</keyword>
<dbReference type="CDD" id="cd04278">
    <property type="entry name" value="ZnMc_MMP"/>
    <property type="match status" value="1"/>
</dbReference>
<feature type="domain" description="Fibronectin type-II" evidence="31">
    <location>
        <begin position="287"/>
        <end position="335"/>
    </location>
</feature>
<dbReference type="GO" id="GO:0005615">
    <property type="term" value="C:extracellular space"/>
    <property type="evidence" value="ECO:0007669"/>
    <property type="project" value="TreeGrafter"/>
</dbReference>
<feature type="binding site" evidence="25">
    <location>
        <position position="181"/>
    </location>
    <ligand>
        <name>Zn(2+)</name>
        <dbReference type="ChEBI" id="CHEBI:29105"/>
        <label>1</label>
    </ligand>
</feature>
<feature type="binding site" evidence="25">
    <location>
        <position position="210"/>
    </location>
    <ligand>
        <name>Ca(2+)</name>
        <dbReference type="ChEBI" id="CHEBI:29108"/>
        <label>1</label>
    </ligand>
</feature>
<feature type="binding site" evidence="25">
    <location>
        <position position="186"/>
    </location>
    <ligand>
        <name>Ca(2+)</name>
        <dbReference type="ChEBI" id="CHEBI:29108"/>
        <label>3</label>
    </ligand>
</feature>
<dbReference type="AlphaFoldDB" id="A0A8B9V6U4"/>
<dbReference type="GO" id="GO:0008270">
    <property type="term" value="F:zinc ion binding"/>
    <property type="evidence" value="ECO:0007669"/>
    <property type="project" value="InterPro"/>
</dbReference>
<feature type="binding site" evidence="25">
    <location>
        <position position="187"/>
    </location>
    <ligand>
        <name>Ca(2+)</name>
        <dbReference type="ChEBI" id="CHEBI:29108"/>
        <label>3</label>
    </ligand>
</feature>
<comment type="subunit">
    <text evidence="24">Exists as monomer or homodimer; disulfide-linked. Also exists as heterodimer with LCN2. Macrophages and transformed cell lines produce only the monomeric form. Interacts with ECM1.</text>
</comment>
<feature type="binding site" evidence="25">
    <location>
        <position position="506"/>
    </location>
    <ligand>
        <name>Ca(2+)</name>
        <dbReference type="ChEBI" id="CHEBI:29108"/>
        <label>4</label>
    </ligand>
</feature>
<dbReference type="Ensembl" id="ENSAZOT00000020613.1">
    <property type="protein sequence ID" value="ENSAZOP00000019187.1"/>
    <property type="gene ID" value="ENSAZOG00000012417.1"/>
</dbReference>
<feature type="binding site" evidence="25">
    <location>
        <position position="135"/>
    </location>
    <ligand>
        <name>Ca(2+)</name>
        <dbReference type="ChEBI" id="CHEBI:29108"/>
        <label>1</label>
    </ligand>
</feature>
<keyword evidence="9 25" id="KW-0479">Metal-binding</keyword>
<dbReference type="Pfam" id="PF00413">
    <property type="entry name" value="Peptidase_M10"/>
    <property type="match status" value="2"/>
</dbReference>
<evidence type="ECO:0000256" key="1">
    <source>
        <dbReference type="ARBA" id="ARBA00001425"/>
    </source>
</evidence>
<accession>A0A8B9V6U4</accession>
<keyword evidence="12" id="KW-0378">Hydrolase</keyword>
<dbReference type="Proteomes" id="UP000694549">
    <property type="component" value="Unplaced"/>
</dbReference>
<feature type="repeat" description="Hemopexin" evidence="28">
    <location>
        <begin position="502"/>
        <end position="547"/>
    </location>
</feature>
<feature type="disulfide bond" evidence="27">
    <location>
        <begin position="292"/>
        <end position="318"/>
    </location>
</feature>
<dbReference type="PRINTS" id="PR00013">
    <property type="entry name" value="FNTYPEII"/>
</dbReference>
<feature type="disulfide bond" evidence="27">
    <location>
        <begin position="350"/>
        <end position="376"/>
    </location>
</feature>
<feature type="region of interest" description="Disordered" evidence="29">
    <location>
        <begin position="443"/>
        <end position="499"/>
    </location>
</feature>
<dbReference type="GO" id="GO:0006508">
    <property type="term" value="P:proteolysis"/>
    <property type="evidence" value="ECO:0007669"/>
    <property type="project" value="UniProtKB-KW"/>
</dbReference>
<dbReference type="InterPro" id="IPR013806">
    <property type="entry name" value="Kringle-like"/>
</dbReference>
<keyword evidence="8" id="KW-0645">Protease</keyword>
<feature type="domain" description="Fibronectin type-II" evidence="31">
    <location>
        <begin position="229"/>
        <end position="277"/>
    </location>
</feature>
<dbReference type="Pfam" id="PF00045">
    <property type="entry name" value="Hemopexin"/>
    <property type="match status" value="3"/>
</dbReference>
<name>A0A8B9V6U4_9AVES</name>
<keyword evidence="10 30" id="KW-0732">Signal</keyword>
<dbReference type="Ensembl" id="ENSAZOT00000020541.1">
    <property type="protein sequence ID" value="ENSAZOP00000019120.1"/>
    <property type="gene ID" value="ENSAZOG00000012417.1"/>
</dbReference>
<comment type="cofactor">
    <cofactor evidence="25">
        <name>Ca(2+)</name>
        <dbReference type="ChEBI" id="CHEBI:29108"/>
    </cofactor>
    <text evidence="25">Can bind about 5 Ca(2+) ions per subunit.</text>
</comment>
<dbReference type="InterPro" id="IPR002477">
    <property type="entry name" value="Peptidoglycan-bd-like"/>
</dbReference>
<feature type="binding site" evidence="25">
    <location>
        <position position="212"/>
    </location>
    <ligand>
        <name>Ca(2+)</name>
        <dbReference type="ChEBI" id="CHEBI:29108"/>
        <label>1</label>
    </ligand>
</feature>
<dbReference type="InterPro" id="IPR006026">
    <property type="entry name" value="Peptidase_Metallo"/>
</dbReference>
<evidence type="ECO:0000256" key="5">
    <source>
        <dbReference type="ARBA" id="ARBA00013698"/>
    </source>
</evidence>
<evidence type="ECO:0000256" key="9">
    <source>
        <dbReference type="ARBA" id="ARBA00022723"/>
    </source>
</evidence>
<dbReference type="FunFam" id="2.10.10.10:FF:000001">
    <property type="entry name" value="Fibronectin 1a isoform 1"/>
    <property type="match status" value="3"/>
</dbReference>
<dbReference type="SMART" id="SM00235">
    <property type="entry name" value="ZnMc"/>
    <property type="match status" value="1"/>
</dbReference>
<dbReference type="GO" id="GO:0031012">
    <property type="term" value="C:extracellular matrix"/>
    <property type="evidence" value="ECO:0007669"/>
    <property type="project" value="InterPro"/>
</dbReference>
<dbReference type="SUPFAM" id="SSF50923">
    <property type="entry name" value="Hemopexin-like domain"/>
    <property type="match status" value="1"/>
</dbReference>
<dbReference type="InterPro" id="IPR001818">
    <property type="entry name" value="Pept_M10_metallopeptidase"/>
</dbReference>
<keyword evidence="17" id="KW-0865">Zymogen</keyword>
<dbReference type="InterPro" id="IPR036365">
    <property type="entry name" value="PGBD-like_sf"/>
</dbReference>
<feature type="binding site" evidence="25">
    <location>
        <position position="179"/>
    </location>
    <ligand>
        <name>Zn(2+)</name>
        <dbReference type="ChEBI" id="CHEBI:29105"/>
        <label>1</label>
    </ligand>
</feature>
<evidence type="ECO:0000256" key="6">
    <source>
        <dbReference type="ARBA" id="ARBA00022525"/>
    </source>
</evidence>
<evidence type="ECO:0000256" key="18">
    <source>
        <dbReference type="ARBA" id="ARBA00023157"/>
    </source>
</evidence>
<feature type="repeat" description="Hemopexin" evidence="28">
    <location>
        <begin position="594"/>
        <end position="641"/>
    </location>
</feature>
<keyword evidence="18 27" id="KW-1015">Disulfide bond</keyword>
<feature type="binding site" description="in inhibited form" evidence="25">
    <location>
        <position position="103"/>
    </location>
    <ligand>
        <name>Zn(2+)</name>
        <dbReference type="ChEBI" id="CHEBI:29105"/>
        <label>2</label>
        <note>catalytic</note>
    </ligand>
</feature>
<keyword evidence="7" id="KW-0272">Extracellular matrix</keyword>
<dbReference type="GO" id="GO:0030574">
    <property type="term" value="P:collagen catabolic process"/>
    <property type="evidence" value="ECO:0007669"/>
    <property type="project" value="UniProtKB-KW"/>
</dbReference>
<protein>
    <recommendedName>
        <fullName evidence="5">Matrix metalloproteinase-9</fullName>
        <ecNumber evidence="4">3.4.24.35</ecNumber>
    </recommendedName>
    <alternativeName>
        <fullName evidence="20">92 kDa gelatinase</fullName>
    </alternativeName>
    <alternativeName>
        <fullName evidence="21">92 kDa type IV collagenase</fullName>
    </alternativeName>
    <alternativeName>
        <fullName evidence="22">Gelatinase B</fullName>
    </alternativeName>
</protein>
<evidence type="ECO:0000256" key="12">
    <source>
        <dbReference type="ARBA" id="ARBA00022801"/>
    </source>
</evidence>
<dbReference type="InterPro" id="IPR036375">
    <property type="entry name" value="Hemopexin-like_dom_sf"/>
</dbReference>
<feature type="binding site" evidence="25">
    <location>
        <position position="598"/>
    </location>
    <ligand>
        <name>Ca(2+)</name>
        <dbReference type="ChEBI" id="CHEBI:29108"/>
        <label>4</label>
    </ligand>
</feature>
<feature type="binding site" evidence="25">
    <location>
        <position position="552"/>
    </location>
    <ligand>
        <name>Ca(2+)</name>
        <dbReference type="ChEBI" id="CHEBI:29108"/>
        <label>4</label>
    </ligand>
</feature>
<dbReference type="SUPFAM" id="SSF55486">
    <property type="entry name" value="Metalloproteases ('zincins'), catalytic domain"/>
    <property type="match status" value="1"/>
</dbReference>
<feature type="binding site" evidence="25">
    <location>
        <position position="508"/>
    </location>
    <ligand>
        <name>Ca(2+)</name>
        <dbReference type="ChEBI" id="CHEBI:29108"/>
        <label>5</label>
    </ligand>
</feature>
<feature type="binding site" evidence="25">
    <location>
        <position position="205"/>
    </location>
    <ligand>
        <name>Ca(2+)</name>
        <dbReference type="ChEBI" id="CHEBI:29108"/>
        <label>2</label>
    </ligand>
</feature>
<keyword evidence="33" id="KW-1185">Reference proteome</keyword>
<comment type="similarity">
    <text evidence="3">Belongs to the peptidase M10A family.</text>
</comment>
<evidence type="ECO:0000256" key="28">
    <source>
        <dbReference type="PROSITE-ProRule" id="PRU01011"/>
    </source>
</evidence>
<comment type="catalytic activity">
    <reaction evidence="1">
        <text>Cleavage of gelatin types I and V and collagen types IV and V.</text>
        <dbReference type="EC" id="3.4.24.35"/>
    </reaction>
</comment>
<keyword evidence="13 25" id="KW-0862">Zinc</keyword>
<evidence type="ECO:0000256" key="10">
    <source>
        <dbReference type="ARBA" id="ARBA00022729"/>
    </source>
</evidence>
<feature type="binding site" evidence="25">
    <location>
        <position position="209"/>
    </location>
    <ligand>
        <name>Ca(2+)</name>
        <dbReference type="ChEBI" id="CHEBI:29108"/>
        <label>3</label>
    </ligand>
</feature>
<feature type="compositionally biased region" description="Pro residues" evidence="29">
    <location>
        <begin position="453"/>
        <end position="468"/>
    </location>
</feature>
<feature type="signal peptide" evidence="30">
    <location>
        <begin position="1"/>
        <end position="20"/>
    </location>
</feature>
<dbReference type="PANTHER" id="PTHR10201:SF30">
    <property type="entry name" value="MATRIX METALLOPROTEINASE-9"/>
    <property type="match status" value="1"/>
</dbReference>
<dbReference type="SUPFAM" id="SSF47090">
    <property type="entry name" value="PGBD-like"/>
    <property type="match status" value="1"/>
</dbReference>
<evidence type="ECO:0000256" key="24">
    <source>
        <dbReference type="ARBA" id="ARBA00062173"/>
    </source>
</evidence>
<dbReference type="SUPFAM" id="SSF57440">
    <property type="entry name" value="Kringle-like"/>
    <property type="match status" value="3"/>
</dbReference>
<evidence type="ECO:0000313" key="32">
    <source>
        <dbReference type="Ensembl" id="ENSAZOP00000019187.1"/>
    </source>
</evidence>
<dbReference type="SMART" id="SM00059">
    <property type="entry name" value="FN2"/>
    <property type="match status" value="3"/>
</dbReference>
<dbReference type="EC" id="3.4.24.35" evidence="4"/>
<feature type="disulfide bond" evidence="27">
    <location>
        <begin position="364"/>
        <end position="391"/>
    </location>
</feature>
<keyword evidence="11" id="KW-0677">Repeat</keyword>
<dbReference type="Pfam" id="PF00040">
    <property type="entry name" value="fn2"/>
    <property type="match status" value="2"/>
</dbReference>
<evidence type="ECO:0000256" key="2">
    <source>
        <dbReference type="ARBA" id="ARBA00004498"/>
    </source>
</evidence>
<dbReference type="GO" id="GO:0030198">
    <property type="term" value="P:extracellular matrix organization"/>
    <property type="evidence" value="ECO:0007669"/>
    <property type="project" value="TreeGrafter"/>
</dbReference>
<evidence type="ECO:0000256" key="30">
    <source>
        <dbReference type="SAM" id="SignalP"/>
    </source>
</evidence>
<feature type="disulfide bond" evidence="27">
    <location>
        <begin position="234"/>
        <end position="260"/>
    </location>
</feature>
<evidence type="ECO:0000256" key="23">
    <source>
        <dbReference type="ARBA" id="ARBA00045780"/>
    </source>
</evidence>
<dbReference type="PRINTS" id="PR00138">
    <property type="entry name" value="MATRIXIN"/>
</dbReference>
<dbReference type="Gene3D" id="2.110.10.10">
    <property type="entry name" value="Hemopexin-like domain"/>
    <property type="match status" value="1"/>
</dbReference>
<evidence type="ECO:0000256" key="21">
    <source>
        <dbReference type="ARBA" id="ARBA00032382"/>
    </source>
</evidence>
<feature type="compositionally biased region" description="Pro residues" evidence="29">
    <location>
        <begin position="803"/>
        <end position="816"/>
    </location>
</feature>
<evidence type="ECO:0000256" key="3">
    <source>
        <dbReference type="ARBA" id="ARBA00010370"/>
    </source>
</evidence>
<dbReference type="Gene3D" id="2.10.10.10">
    <property type="entry name" value="Fibronectin, type II, collagen-binding"/>
    <property type="match status" value="3"/>
</dbReference>
<feature type="binding site" evidence="25">
    <location>
        <position position="212"/>
    </location>
    <ligand>
        <name>Ca(2+)</name>
        <dbReference type="ChEBI" id="CHEBI:29108"/>
        <label>3</label>
    </ligand>
</feature>
<dbReference type="Gene3D" id="3.40.390.10">
    <property type="entry name" value="Collagenase (Catalytic Domain)"/>
    <property type="match status" value="1"/>
</dbReference>
<reference evidence="32" key="1">
    <citation type="submission" date="2025-05" db="UniProtKB">
        <authorList>
            <consortium name="Ensembl"/>
        </authorList>
    </citation>
    <scope>IDENTIFICATION</scope>
</reference>
<feature type="repeat" description="Hemopexin" evidence="28">
    <location>
        <begin position="548"/>
        <end position="592"/>
    </location>
</feature>
<dbReference type="CDD" id="cd00062">
    <property type="entry name" value="FN2"/>
    <property type="match status" value="3"/>
</dbReference>
<evidence type="ECO:0000256" key="29">
    <source>
        <dbReference type="SAM" id="MobiDB-lite"/>
    </source>
</evidence>
<evidence type="ECO:0000256" key="8">
    <source>
        <dbReference type="ARBA" id="ARBA00022670"/>
    </source>
</evidence>
<dbReference type="InterPro" id="IPR018487">
    <property type="entry name" value="Hemopexin-like_repeat"/>
</dbReference>
<dbReference type="GO" id="GO:0004222">
    <property type="term" value="F:metalloendopeptidase activity"/>
    <property type="evidence" value="ECO:0007669"/>
    <property type="project" value="UniProtKB-EC"/>
</dbReference>
<evidence type="ECO:0000259" key="31">
    <source>
        <dbReference type="PROSITE" id="PS51092"/>
    </source>
</evidence>
<feature type="disulfide bond" evidence="27">
    <location>
        <begin position="248"/>
        <end position="275"/>
    </location>
</feature>
<dbReference type="Pfam" id="PF01471">
    <property type="entry name" value="PG_binding_1"/>
    <property type="match status" value="1"/>
</dbReference>
<evidence type="ECO:0000256" key="11">
    <source>
        <dbReference type="ARBA" id="ARBA00022737"/>
    </source>
</evidence>
<dbReference type="PROSITE" id="PS00023">
    <property type="entry name" value="FN2_1"/>
    <property type="match status" value="1"/>
</dbReference>
<dbReference type="InterPro" id="IPR000585">
    <property type="entry name" value="Hemopexin-like_dom"/>
</dbReference>
<dbReference type="InterPro" id="IPR021158">
    <property type="entry name" value="Pept_M10A_Zn_BS"/>
</dbReference>
<evidence type="ECO:0000256" key="4">
    <source>
        <dbReference type="ARBA" id="ARBA00012395"/>
    </source>
</evidence>
<evidence type="ECO:0000256" key="7">
    <source>
        <dbReference type="ARBA" id="ARBA00022530"/>
    </source>
</evidence>
<dbReference type="PROSITE" id="PS51092">
    <property type="entry name" value="FN2_2"/>
    <property type="match status" value="3"/>
</dbReference>
<comment type="subcellular location">
    <subcellularLocation>
        <location evidence="2">Secreted</location>
        <location evidence="2">Extracellular space</location>
        <location evidence="2">Extracellular matrix</location>
    </subcellularLocation>
</comment>
<feature type="binding site" evidence="25">
    <location>
        <position position="235"/>
    </location>
    <ligand>
        <name>Zn(2+)</name>
        <dbReference type="ChEBI" id="CHEBI:29105"/>
        <label>2</label>
        <note>catalytic</note>
    </ligand>
</feature>
<evidence type="ECO:0000313" key="33">
    <source>
        <dbReference type="Proteomes" id="UP000694549"/>
    </source>
</evidence>
<dbReference type="PROSITE" id="PS51642">
    <property type="entry name" value="HEMOPEXIN_2"/>
    <property type="match status" value="3"/>
</dbReference>
<feature type="binding site" evidence="25">
    <location>
        <position position="600"/>
    </location>
    <ligand>
        <name>Ca(2+)</name>
        <dbReference type="ChEBI" id="CHEBI:29108"/>
        <label>5</label>
    </ligand>
</feature>
<dbReference type="InterPro" id="IPR021190">
    <property type="entry name" value="Pept_M10A"/>
</dbReference>
<dbReference type="FunFam" id="3.40.390.10:FF:000010">
    <property type="entry name" value="72 kDa type IV collagenase"/>
    <property type="match status" value="1"/>
</dbReference>
<dbReference type="InterPro" id="IPR024079">
    <property type="entry name" value="MetalloPept_cat_dom_sf"/>
</dbReference>
<keyword evidence="15" id="KW-0482">Metalloprotease</keyword>
<dbReference type="InterPro" id="IPR033739">
    <property type="entry name" value="M10A_MMP"/>
</dbReference>
<comment type="function">
    <text evidence="23">Matrix metalloproteinase that plays an essential role in local proteolysis of the extracellular matrix and in leukocyte migration. Could play a role in bone osteoclastic resorption. Cleaves KiSS1 at a Gly-|-Leu bond. Cleaves NINJ1 to generate the Secreted ninjurin-1 form. Cleaves type IV and type V collagen into large C-terminal three quarter fragments and shorter N-terminal one quarter fragments. Degrades fibronectin but not laminin or Pz-peptide.</text>
</comment>
<evidence type="ECO:0000256" key="14">
    <source>
        <dbReference type="ARBA" id="ARBA00022837"/>
    </source>
</evidence>
<evidence type="ECO:0000256" key="19">
    <source>
        <dbReference type="ARBA" id="ARBA00023180"/>
    </source>
</evidence>
<keyword evidence="14 25" id="KW-0106">Calcium</keyword>
<organism evidence="32 33">
    <name type="scientific">Anas zonorhyncha</name>
    <name type="common">Eastern spot-billed duck</name>
    <dbReference type="NCBI Taxonomy" id="75864"/>
    <lineage>
        <taxon>Eukaryota</taxon>
        <taxon>Metazoa</taxon>
        <taxon>Chordata</taxon>
        <taxon>Craniata</taxon>
        <taxon>Vertebrata</taxon>
        <taxon>Euteleostomi</taxon>
        <taxon>Archelosauria</taxon>
        <taxon>Archosauria</taxon>
        <taxon>Dinosauria</taxon>
        <taxon>Saurischia</taxon>
        <taxon>Theropoda</taxon>
        <taxon>Coelurosauria</taxon>
        <taxon>Aves</taxon>
        <taxon>Neognathae</taxon>
        <taxon>Galloanserae</taxon>
        <taxon>Anseriformes</taxon>
        <taxon>Anatidae</taxon>
        <taxon>Anatinae</taxon>
        <taxon>Anas</taxon>
    </lineage>
</organism>
<sequence>MGLVLLAPLALALLALSCRAAPLQPKPQAVVTFPGELLSSLSDVELAESYLLRFGYTTEQEVRRSSKQVSLAKALRKMQKQLGLEETGELDSSTLEAMRAPRCGVPDVGGFLTFEGDLKWDHMDLTYRVMNYSPDLDRAVIDDAFKRAFKVWSDVTPLTFTQIYSGEADIMIMFGSQEHGDGYPFDGKDGLLAHAFPPGSGIQGDAHFDDDEFWTLGTGLVVKTRYGNANGASCHFPFVFEGRSYSRCITEGRTDGMPWCATTASYDADKTYGFCPSELLYTNGGNSDGAPCVFPFIFDGTSYDTCTTDGRSDGYRWCATTANFDQDKKYGFCPNRDTAVIGGNSQGDPCVFPFTFLGQSYSSCTSQGRQDGKLWCATTSNYDTDKKWGFCPDRGYSIFLVAAHEFGHSLGMDHSSVREALMYPMYSYVQDFQLHPDDVQGIQYLYGRGSGPEPTPPEPLPTEEPQPLPTEAGSASTTEEEETPEPTAEPSPVDPSRDACMEKNFDAITEINGELHFFKDGKYWTRSSFWKSGIQGAFSTADTWPGLPAVIDAAFQDVLTKRVFFFSGRQFWVFSGKSMLGPRGIEKLGIGKEASRISGALQRGRGKVLLFSGEHYWRLDVKIQRVDKGYPRATDDFFTGVPLDARNVFLYQGEQRPVGMGGPCCHPCAAQSLPQAGLPLLLAWVPGRGCISLSAGPRAPRGCGERLGSLQRGPLARGRVLVCRVPLGTCPRPGCLPTNPPPLPSSSPRQVPLLPGQLLLEDDPALPGGPRGLRQVRPPAVPPALGARAAAPGAVLPAQRPQSPGPGSPSPDPCGPGVPWGGRGAAPAVP</sequence>
<evidence type="ECO:0000256" key="26">
    <source>
        <dbReference type="PIRSR" id="PIRSR621190-5"/>
    </source>
</evidence>
<feature type="binding site" evidence="25">
    <location>
        <position position="191"/>
    </location>
    <ligand>
        <name>Ca(2+)</name>
        <dbReference type="ChEBI" id="CHEBI:29108"/>
        <label>3</label>
    </ligand>
</feature>
<dbReference type="Ensembl" id="ENSAZOT00000020489.1">
    <property type="protein sequence ID" value="ENSAZOP00000019070.1"/>
    <property type="gene ID" value="ENSAZOG00000012417.1"/>
</dbReference>
<comment type="cofactor">
    <cofactor evidence="25">
        <name>Zn(2+)</name>
        <dbReference type="ChEBI" id="CHEBI:29105"/>
    </cofactor>
    <text evidence="25">Binds 2 Zn(2+) ions per subunit.</text>
</comment>
<feature type="disulfide bond" evidence="27">
    <location>
        <begin position="306"/>
        <end position="333"/>
    </location>
</feature>
<evidence type="ECO:0000256" key="27">
    <source>
        <dbReference type="PROSITE-ProRule" id="PRU00479"/>
    </source>
</evidence>
<dbReference type="InterPro" id="IPR036943">
    <property type="entry name" value="FN_type2_sf"/>
</dbReference>
<evidence type="ECO:0000256" key="16">
    <source>
        <dbReference type="ARBA" id="ARBA00023105"/>
    </source>
</evidence>
<dbReference type="InterPro" id="IPR000562">
    <property type="entry name" value="FN_type2_dom"/>
</dbReference>
<feature type="binding site" evidence="25">
    <location>
        <position position="554"/>
    </location>
    <ligand>
        <name>Ca(2+)</name>
        <dbReference type="ChEBI" id="CHEBI:29108"/>
        <label>5</label>
    </ligand>
</feature>
<evidence type="ECO:0000256" key="13">
    <source>
        <dbReference type="ARBA" id="ARBA00022833"/>
    </source>
</evidence>
<feature type="region of interest" description="Disordered" evidence="29">
    <location>
        <begin position="759"/>
        <end position="830"/>
    </location>
</feature>
<keyword evidence="16" id="KW-0177">Collagen degradation</keyword>
<evidence type="ECO:0000256" key="17">
    <source>
        <dbReference type="ARBA" id="ARBA00023145"/>
    </source>
</evidence>
<feature type="binding site" evidence="25">
    <location>
        <position position="207"/>
    </location>
    <ligand>
        <name>Zn(2+)</name>
        <dbReference type="ChEBI" id="CHEBI:29105"/>
        <label>1</label>
    </ligand>
</feature>
<evidence type="ECO:0000256" key="20">
    <source>
        <dbReference type="ARBA" id="ARBA00030375"/>
    </source>
</evidence>
<feature type="short sequence motif" description="Cysteine switch" evidence="26">
    <location>
        <begin position="101"/>
        <end position="108"/>
    </location>
</feature>
<feature type="compositionally biased region" description="Low complexity" evidence="29">
    <location>
        <begin position="783"/>
        <end position="802"/>
    </location>
</feature>
<dbReference type="PANTHER" id="PTHR10201">
    <property type="entry name" value="MATRIX METALLOPROTEINASE"/>
    <property type="match status" value="1"/>
</dbReference>